<dbReference type="Gene3D" id="3.40.190.10">
    <property type="entry name" value="Periplasmic binding protein-like II"/>
    <property type="match status" value="2"/>
</dbReference>
<reference evidence="6 7" key="1">
    <citation type="submission" date="2018-07" db="EMBL/GenBank/DDBJ databases">
        <title>Draft genome of the type strain Streptomyces armeniacus ATCC 15676.</title>
        <authorList>
            <person name="Labana P."/>
            <person name="Gosse J.T."/>
            <person name="Boddy C.N."/>
        </authorList>
    </citation>
    <scope>NUCLEOTIDE SEQUENCE [LARGE SCALE GENOMIC DNA]</scope>
    <source>
        <strain evidence="6 7">ATCC 15676</strain>
    </source>
</reference>
<gene>
    <name evidence="6" type="ORF">DVA86_24690</name>
</gene>
<comment type="similarity">
    <text evidence="1">Belongs to the bacterial solute-binding protein 1 family.</text>
</comment>
<evidence type="ECO:0000256" key="4">
    <source>
        <dbReference type="SAM" id="MobiDB-lite"/>
    </source>
</evidence>
<dbReference type="AlphaFoldDB" id="A0A345XUQ1"/>
<protein>
    <submittedName>
        <fullName evidence="6">Extracellular solute-binding protein</fullName>
    </submittedName>
</protein>
<dbReference type="RefSeq" id="WP_208881485.1">
    <property type="nucleotide sequence ID" value="NZ_CP031320.1"/>
</dbReference>
<sequence length="443" mass="46309">MKPGARSLTALALALAASGTACGGDGDGGDPGAVSGEITWWDTSNATEAPVFARLVADFERKYPDVEVKHVNVPFTEARGRYEAAARTGRGVPDVLRADVGWTAGLVEQGYLADLTDTPALHERGDFLPSTAAGTALEGGVYGVPQVTDTLALFYNRRLLERAGADRPPATWRQLKATAADVAAATGADGIALNTDPYFALPFLYGEKGGMVDSGSRTITVAGAASVRGATTAAELVRSGAAPRPPAGGKAYDAMQEAFKNGDVAMMVNGPWATADALSGREFADPENLGVAPVPAGSTGRAGAPVGGHNLVVSKHAGNSGDSADGGDSGDEKADSADAARHFVRFMTDARQQERAAVRLGLLPTRKSAYTRKVLADPVRSAFYTALTKAVPREPLAQGQALFDELEPAWEAVLRRTESPRPALTGTAERWRAELLYGYRIAR</sequence>
<dbReference type="GO" id="GO:0042956">
    <property type="term" value="P:maltodextrin transmembrane transport"/>
    <property type="evidence" value="ECO:0007669"/>
    <property type="project" value="TreeGrafter"/>
</dbReference>
<dbReference type="GO" id="GO:1901982">
    <property type="term" value="F:maltose binding"/>
    <property type="evidence" value="ECO:0007669"/>
    <property type="project" value="TreeGrafter"/>
</dbReference>
<organism evidence="6 7">
    <name type="scientific">Streptomyces armeniacus</name>
    <dbReference type="NCBI Taxonomy" id="83291"/>
    <lineage>
        <taxon>Bacteria</taxon>
        <taxon>Bacillati</taxon>
        <taxon>Actinomycetota</taxon>
        <taxon>Actinomycetes</taxon>
        <taxon>Kitasatosporales</taxon>
        <taxon>Streptomycetaceae</taxon>
        <taxon>Streptomyces</taxon>
    </lineage>
</organism>
<feature type="signal peptide" evidence="5">
    <location>
        <begin position="1"/>
        <end position="23"/>
    </location>
</feature>
<dbReference type="Pfam" id="PF01547">
    <property type="entry name" value="SBP_bac_1"/>
    <property type="match status" value="1"/>
</dbReference>
<dbReference type="KEGG" id="sarm:DVA86_24690"/>
<evidence type="ECO:0000256" key="2">
    <source>
        <dbReference type="ARBA" id="ARBA00022448"/>
    </source>
</evidence>
<dbReference type="PANTHER" id="PTHR30061:SF50">
    <property type="entry name" value="MALTOSE_MALTODEXTRIN-BINDING PERIPLASMIC PROTEIN"/>
    <property type="match status" value="1"/>
</dbReference>
<dbReference type="PROSITE" id="PS51257">
    <property type="entry name" value="PROKAR_LIPOPROTEIN"/>
    <property type="match status" value="1"/>
</dbReference>
<dbReference type="InterPro" id="IPR006059">
    <property type="entry name" value="SBP"/>
</dbReference>
<keyword evidence="7" id="KW-1185">Reference proteome</keyword>
<accession>A0A345XUQ1</accession>
<keyword evidence="3 5" id="KW-0732">Signal</keyword>
<dbReference type="PANTHER" id="PTHR30061">
    <property type="entry name" value="MALTOSE-BINDING PERIPLASMIC PROTEIN"/>
    <property type="match status" value="1"/>
</dbReference>
<evidence type="ECO:0000256" key="3">
    <source>
        <dbReference type="ARBA" id="ARBA00022729"/>
    </source>
</evidence>
<dbReference type="GO" id="GO:0055052">
    <property type="term" value="C:ATP-binding cassette (ABC) transporter complex, substrate-binding subunit-containing"/>
    <property type="evidence" value="ECO:0007669"/>
    <property type="project" value="TreeGrafter"/>
</dbReference>
<proteinExistence type="inferred from homology"/>
<keyword evidence="2" id="KW-0813">Transport</keyword>
<dbReference type="SUPFAM" id="SSF53850">
    <property type="entry name" value="Periplasmic binding protein-like II"/>
    <property type="match status" value="1"/>
</dbReference>
<evidence type="ECO:0000256" key="1">
    <source>
        <dbReference type="ARBA" id="ARBA00008520"/>
    </source>
</evidence>
<dbReference type="Proteomes" id="UP000254425">
    <property type="component" value="Chromosome"/>
</dbReference>
<dbReference type="EMBL" id="CP031320">
    <property type="protein sequence ID" value="AXK35367.1"/>
    <property type="molecule type" value="Genomic_DNA"/>
</dbReference>
<feature type="region of interest" description="Disordered" evidence="4">
    <location>
        <begin position="295"/>
        <end position="336"/>
    </location>
</feature>
<evidence type="ECO:0000313" key="6">
    <source>
        <dbReference type="EMBL" id="AXK35367.1"/>
    </source>
</evidence>
<evidence type="ECO:0000313" key="7">
    <source>
        <dbReference type="Proteomes" id="UP000254425"/>
    </source>
</evidence>
<name>A0A345XUQ1_9ACTN</name>
<feature type="chain" id="PRO_5016797959" evidence="5">
    <location>
        <begin position="24"/>
        <end position="443"/>
    </location>
</feature>
<dbReference type="GO" id="GO:0015768">
    <property type="term" value="P:maltose transport"/>
    <property type="evidence" value="ECO:0007669"/>
    <property type="project" value="TreeGrafter"/>
</dbReference>
<evidence type="ECO:0000256" key="5">
    <source>
        <dbReference type="SAM" id="SignalP"/>
    </source>
</evidence>